<proteinExistence type="predicted"/>
<dbReference type="InterPro" id="IPR002052">
    <property type="entry name" value="DNA_methylase_N6_adenine_CS"/>
</dbReference>
<dbReference type="InterPro" id="IPR011639">
    <property type="entry name" value="MethylTrfase_TaqI-like_dom"/>
</dbReference>
<gene>
    <name evidence="7" type="ORF">Gaeavirus30_2</name>
</gene>
<dbReference type="InterPro" id="IPR050953">
    <property type="entry name" value="N4_N6_ade-DNA_methylase"/>
</dbReference>
<dbReference type="EMBL" id="MK072228">
    <property type="protein sequence ID" value="AYV80312.1"/>
    <property type="molecule type" value="Genomic_DNA"/>
</dbReference>
<evidence type="ECO:0000256" key="3">
    <source>
        <dbReference type="ARBA" id="ARBA00022679"/>
    </source>
</evidence>
<name>A0A3G4ZZI5_9VIRU</name>
<sequence>MSLIDNPEELLELVYDELGPKDIDKIKYCEIFTPYALVNEILDKLPCTVWEDDTLKWLDPAAGIGNFPIAIYLRLIESLKLKIKNKAARKKHILENMLYIVELTKNNITTYKKIFDSGNEYKLNIYQKDYTTADFNKIFNVNKFDVIVCNPPYQDATGNTGKGHTLWDKFIMKSLTILKPNGYLASINPSGWRNVSGLFKDLQKEIIQRNLIYLSIHSERDGKTTFNCDTRYDWYILQNNTTNYKHTTIKGQDNKLHKINLRTWEFIPNGRYDDITKLLAKPDDTKVNLLSSNEYRTDKAHMNKTKTTKFKYPCVYVINSDSEMSLYYSSEDKGHYKIPKLIWTNGRITSIGSIIDLTGKYALTNYAYAIIDKPTNLPKIQEVFDSNNFRDIMIMCSVNQMTINSKIISLFKHDFWKNFSLEQ</sequence>
<dbReference type="PROSITE" id="PS00092">
    <property type="entry name" value="N6_MTASE"/>
    <property type="match status" value="1"/>
</dbReference>
<dbReference type="GO" id="GO:0003676">
    <property type="term" value="F:nucleic acid binding"/>
    <property type="evidence" value="ECO:0007669"/>
    <property type="project" value="InterPro"/>
</dbReference>
<protein>
    <recommendedName>
        <fullName evidence="1">site-specific DNA-methyltransferase (adenine-specific)</fullName>
        <ecNumber evidence="1">2.1.1.72</ecNumber>
    </recommendedName>
</protein>
<keyword evidence="2 7" id="KW-0489">Methyltransferase</keyword>
<evidence type="ECO:0000256" key="5">
    <source>
        <dbReference type="ARBA" id="ARBA00047942"/>
    </source>
</evidence>
<keyword evidence="3" id="KW-0808">Transferase</keyword>
<dbReference type="CDD" id="cd02440">
    <property type="entry name" value="AdoMet_MTases"/>
    <property type="match status" value="1"/>
</dbReference>
<evidence type="ECO:0000256" key="2">
    <source>
        <dbReference type="ARBA" id="ARBA00022603"/>
    </source>
</evidence>
<dbReference type="EC" id="2.1.1.72" evidence="1"/>
<dbReference type="GO" id="GO:0006304">
    <property type="term" value="P:DNA modification"/>
    <property type="evidence" value="ECO:0007669"/>
    <property type="project" value="InterPro"/>
</dbReference>
<dbReference type="PANTHER" id="PTHR33841">
    <property type="entry name" value="DNA METHYLTRANSFERASE YEEA-RELATED"/>
    <property type="match status" value="1"/>
</dbReference>
<organism evidence="7">
    <name type="scientific">Gaeavirus sp</name>
    <dbReference type="NCBI Taxonomy" id="2487767"/>
    <lineage>
        <taxon>Viruses</taxon>
        <taxon>Varidnaviria</taxon>
        <taxon>Bamfordvirae</taxon>
        <taxon>Nucleocytoviricota</taxon>
        <taxon>Megaviricetes</taxon>
        <taxon>Imitervirales</taxon>
        <taxon>Mimiviridae</taxon>
        <taxon>Klosneuvirinae</taxon>
    </lineage>
</organism>
<evidence type="ECO:0000256" key="4">
    <source>
        <dbReference type="ARBA" id="ARBA00022691"/>
    </source>
</evidence>
<dbReference type="GO" id="GO:0032259">
    <property type="term" value="P:methylation"/>
    <property type="evidence" value="ECO:0007669"/>
    <property type="project" value="UniProtKB-KW"/>
</dbReference>
<dbReference type="GO" id="GO:0009007">
    <property type="term" value="F:site-specific DNA-methyltransferase (adenine-specific) activity"/>
    <property type="evidence" value="ECO:0007669"/>
    <property type="project" value="UniProtKB-EC"/>
</dbReference>
<dbReference type="InterPro" id="IPR029063">
    <property type="entry name" value="SAM-dependent_MTases_sf"/>
</dbReference>
<feature type="domain" description="Type II methyltransferase M.TaqI-like" evidence="6">
    <location>
        <begin position="103"/>
        <end position="215"/>
    </location>
</feature>
<reference evidence="7" key="1">
    <citation type="submission" date="2018-10" db="EMBL/GenBank/DDBJ databases">
        <title>Hidden diversity of soil giant viruses.</title>
        <authorList>
            <person name="Schulz F."/>
            <person name="Alteio L."/>
            <person name="Goudeau D."/>
            <person name="Ryan E.M."/>
            <person name="Malmstrom R.R."/>
            <person name="Blanchard J."/>
            <person name="Woyke T."/>
        </authorList>
    </citation>
    <scope>NUCLEOTIDE SEQUENCE</scope>
    <source>
        <strain evidence="7">GAV1</strain>
    </source>
</reference>
<dbReference type="SUPFAM" id="SSF53335">
    <property type="entry name" value="S-adenosyl-L-methionine-dependent methyltransferases"/>
    <property type="match status" value="1"/>
</dbReference>
<evidence type="ECO:0000313" key="7">
    <source>
        <dbReference type="EMBL" id="AYV80312.1"/>
    </source>
</evidence>
<evidence type="ECO:0000256" key="1">
    <source>
        <dbReference type="ARBA" id="ARBA00011900"/>
    </source>
</evidence>
<dbReference type="Pfam" id="PF07669">
    <property type="entry name" value="Eco57I"/>
    <property type="match status" value="1"/>
</dbReference>
<dbReference type="PRINTS" id="PR00507">
    <property type="entry name" value="N12N6MTFRASE"/>
</dbReference>
<accession>A0A3G4ZZI5</accession>
<evidence type="ECO:0000259" key="6">
    <source>
        <dbReference type="Pfam" id="PF07669"/>
    </source>
</evidence>
<dbReference type="Gene3D" id="3.40.50.150">
    <property type="entry name" value="Vaccinia Virus protein VP39"/>
    <property type="match status" value="1"/>
</dbReference>
<keyword evidence="4" id="KW-0949">S-adenosyl-L-methionine</keyword>
<dbReference type="PANTHER" id="PTHR33841:SF1">
    <property type="entry name" value="DNA METHYLTRANSFERASE A"/>
    <property type="match status" value="1"/>
</dbReference>
<comment type="catalytic activity">
    <reaction evidence="5">
        <text>a 2'-deoxyadenosine in DNA + S-adenosyl-L-methionine = an N(6)-methyl-2'-deoxyadenosine in DNA + S-adenosyl-L-homocysteine + H(+)</text>
        <dbReference type="Rhea" id="RHEA:15197"/>
        <dbReference type="Rhea" id="RHEA-COMP:12418"/>
        <dbReference type="Rhea" id="RHEA-COMP:12419"/>
        <dbReference type="ChEBI" id="CHEBI:15378"/>
        <dbReference type="ChEBI" id="CHEBI:57856"/>
        <dbReference type="ChEBI" id="CHEBI:59789"/>
        <dbReference type="ChEBI" id="CHEBI:90615"/>
        <dbReference type="ChEBI" id="CHEBI:90616"/>
        <dbReference type="EC" id="2.1.1.72"/>
    </reaction>
</comment>